<evidence type="ECO:0000256" key="7">
    <source>
        <dbReference type="ARBA" id="ARBA00022771"/>
    </source>
</evidence>
<gene>
    <name evidence="16 18 19" type="primary">fbxo5</name>
    <name evidence="18" type="synonym">emi1</name>
    <name evidence="18" type="synonym">fbx5</name>
    <name evidence="18" type="synonym">fbxo5-a</name>
    <name evidence="18" type="synonym">fbxo5-b</name>
</gene>
<dbReference type="Ensembl" id="ENSXETT00000066723">
    <property type="protein sequence ID" value="ENSXETP00000068791"/>
    <property type="gene ID" value="ENSXETG00000018545"/>
</dbReference>
<dbReference type="InterPro" id="IPR001810">
    <property type="entry name" value="F-box_dom"/>
</dbReference>
<dbReference type="GeneTree" id="ENSGT00530000063692"/>
<dbReference type="Bgee" id="ENSXETG00000018545">
    <property type="expression patterns" value="Expressed in egg cell and 9 other cell types or tissues"/>
</dbReference>
<keyword evidence="11" id="KW-0539">Nucleus</keyword>
<dbReference type="CDD" id="cd22170">
    <property type="entry name" value="F-box_FBXO5"/>
    <property type="match status" value="1"/>
</dbReference>
<evidence type="ECO:0000256" key="2">
    <source>
        <dbReference type="ARBA" id="ARBA00004496"/>
    </source>
</evidence>
<keyword evidence="10" id="KW-0862">Zinc</keyword>
<reference evidence="16" key="2">
    <citation type="submission" date="2020-05" db="UniProtKB">
        <authorList>
            <consortium name="Ensembl"/>
        </authorList>
    </citation>
    <scope>IDENTIFICATION</scope>
</reference>
<dbReference type="SUPFAM" id="SSF81383">
    <property type="entry name" value="F-box domain"/>
    <property type="match status" value="1"/>
</dbReference>
<keyword evidence="4" id="KW-0963">Cytoplasm</keyword>
<dbReference type="RefSeq" id="XP_012818546.1">
    <property type="nucleotide sequence ID" value="XM_012963092.2"/>
</dbReference>
<dbReference type="AlphaFoldDB" id="A0A6I8Q856"/>
<evidence type="ECO:0000313" key="16">
    <source>
        <dbReference type="Ensembl" id="ENSXETP00000068791"/>
    </source>
</evidence>
<feature type="compositionally biased region" description="Basic residues" evidence="14">
    <location>
        <begin position="382"/>
        <end position="391"/>
    </location>
</feature>
<comment type="pathway">
    <text evidence="3">Protein modification; protein ubiquitination.</text>
</comment>
<dbReference type="CDD" id="cd20364">
    <property type="entry name" value="BRcat_RBR_FBXO5"/>
    <property type="match status" value="1"/>
</dbReference>
<dbReference type="Reactome" id="R-XTR-176408">
    <property type="pathway name" value="Regulation of APC/C activators between G1/S and early anaphase"/>
</dbReference>
<dbReference type="PANTHER" id="PTHR15493">
    <property type="entry name" value="F-BOX ONLY PROTEIN 5 AND 43"/>
    <property type="match status" value="1"/>
</dbReference>
<dbReference type="GeneID" id="733555"/>
<dbReference type="Reactome" id="R-XTR-68881">
    <property type="pathway name" value="Mitotic Metaphase/Anaphase Transition"/>
</dbReference>
<evidence type="ECO:0000256" key="12">
    <source>
        <dbReference type="ARBA" id="ARBA00023306"/>
    </source>
</evidence>
<evidence type="ECO:0000256" key="5">
    <source>
        <dbReference type="ARBA" id="ARBA00022618"/>
    </source>
</evidence>
<dbReference type="PANTHER" id="PTHR15493:SF8">
    <property type="entry name" value="F-BOX ONLY PROTEIN 5"/>
    <property type="match status" value="1"/>
</dbReference>
<evidence type="ECO:0000256" key="6">
    <source>
        <dbReference type="ARBA" id="ARBA00022723"/>
    </source>
</evidence>
<feature type="region of interest" description="Disordered" evidence="14">
    <location>
        <begin position="365"/>
        <end position="391"/>
    </location>
</feature>
<keyword evidence="17" id="KW-1185">Reference proteome</keyword>
<dbReference type="InterPro" id="IPR047147">
    <property type="entry name" value="FBX5_43"/>
</dbReference>
<dbReference type="Pfam" id="PF00646">
    <property type="entry name" value="F-box"/>
    <property type="match status" value="1"/>
</dbReference>
<dbReference type="GO" id="GO:0016567">
    <property type="term" value="P:protein ubiquitination"/>
    <property type="evidence" value="ECO:0007669"/>
    <property type="project" value="UniProtKB-UniPathway"/>
</dbReference>
<protein>
    <submittedName>
        <fullName evidence="16 18">F-box only protein 5</fullName>
    </submittedName>
</protein>
<evidence type="ECO:0000313" key="19">
    <source>
        <dbReference type="Xenbase" id="XB-GENE-953946"/>
    </source>
</evidence>
<reference evidence="18" key="3">
    <citation type="submission" date="2025-04" db="UniProtKB">
        <authorList>
            <consortium name="RefSeq"/>
        </authorList>
    </citation>
    <scope>IDENTIFICATION</scope>
    <source>
        <strain evidence="18">Nigerian</strain>
        <tissue evidence="18">Liver and blood</tissue>
    </source>
</reference>
<sequence length="391" mass="43985">MMCGFTSNQSPKKLSSKKLSATNVHLEISPVKCDSPCKGYENVQASYLDTANCTTVTRGADLKDDLPVHNKENLLHRFGDLETHSDEEYSGLQDSGYSSILQNDSPCQDETDNNVSDIQLRETPKNFVQFQKPLHTLSTKNLPALRFEEAMCSTLKKMRKTSKKIDWNAVDDVVCGGNYGLENLIGKNMGLERFDILAELFHRDFKHLLTKILRHLSAMDLINVISVSTTWRKILQKDNSAYNSYKLGCKELCEKKAKVSAHTATRDKSLCRVPLASVQKVAASSLCTSKKQSKNRGLSNNRHAEFIEVAQTLKNDQCLKVCVDCSSPAKYDPYLHRATCTRESCKFDFCTLCSCKYHGSKCCQTSKPRSYRVPSEPLPGSKKSKQNLRRL</sequence>
<keyword evidence="12" id="KW-0131">Cell cycle</keyword>
<dbReference type="GO" id="GO:0005634">
    <property type="term" value="C:nucleus"/>
    <property type="evidence" value="ECO:0000318"/>
    <property type="project" value="GO_Central"/>
</dbReference>
<dbReference type="PROSITE" id="PS51872">
    <property type="entry name" value="ZF_ZBR"/>
    <property type="match status" value="1"/>
</dbReference>
<reference evidence="16" key="1">
    <citation type="journal article" date="2010" name="Science">
        <title>The genome of the Western clawed frog Xenopus tropicalis.</title>
        <authorList>
            <person name="Hellsten U."/>
            <person name="Harland R.M."/>
            <person name="Gilchrist M.J."/>
            <person name="Hendrix D."/>
            <person name="Jurka J."/>
            <person name="Kapitonov V."/>
            <person name="Ovcharenko I."/>
            <person name="Putnam N.H."/>
            <person name="Shu S."/>
            <person name="Taher L."/>
            <person name="Blitz I.L."/>
            <person name="Blumberg B."/>
            <person name="Dichmann D.S."/>
            <person name="Dubchak I."/>
            <person name="Amaya E."/>
            <person name="Detter J.C."/>
            <person name="Fletcher R."/>
            <person name="Gerhard D.S."/>
            <person name="Goodstein D."/>
            <person name="Graves T."/>
            <person name="Grigoriev I.V."/>
            <person name="Grimwood J."/>
            <person name="Kawashima T."/>
            <person name="Lindquist E."/>
            <person name="Lucas S.M."/>
            <person name="Mead P.E."/>
            <person name="Mitros T."/>
            <person name="Ogino H."/>
            <person name="Ohta Y."/>
            <person name="Poliakov A.V."/>
            <person name="Pollet N."/>
            <person name="Robert J."/>
            <person name="Salamov A."/>
            <person name="Sater A.K."/>
            <person name="Schmutz J."/>
            <person name="Terry A."/>
            <person name="Vize P.D."/>
            <person name="Warren W.C."/>
            <person name="Wells D."/>
            <person name="Wills A."/>
            <person name="Wilson R.K."/>
            <person name="Zimmerman L.B."/>
            <person name="Zorn A.M."/>
            <person name="Grainger R."/>
            <person name="Grammer T."/>
            <person name="Khokha M.K."/>
            <person name="Richardson P.M."/>
            <person name="Rokhsar D.S."/>
        </authorList>
    </citation>
    <scope>NUCLEOTIDE SEQUENCE [LARGE SCALE GENOMIC DNA]</scope>
    <source>
        <strain evidence="16">Nigerian</strain>
    </source>
</reference>
<dbReference type="AGR" id="Xenbase:XB-GENE-953946"/>
<evidence type="ECO:0000256" key="1">
    <source>
        <dbReference type="ARBA" id="ARBA00004123"/>
    </source>
</evidence>
<dbReference type="Reactome" id="R-XTR-176417">
    <property type="pathway name" value="Phosphorylation of Emi1"/>
</dbReference>
<evidence type="ECO:0000256" key="13">
    <source>
        <dbReference type="PROSITE-ProRule" id="PRU01220"/>
    </source>
</evidence>
<name>A0A6I8Q856_XENTR</name>
<dbReference type="InterPro" id="IPR036047">
    <property type="entry name" value="F-box-like_dom_sf"/>
</dbReference>
<dbReference type="Proteomes" id="UP000008143">
    <property type="component" value="Chromosome 5"/>
</dbReference>
<dbReference type="CTD" id="26271"/>
<dbReference type="GO" id="GO:0045835">
    <property type="term" value="P:negative regulation of meiotic nuclear division"/>
    <property type="evidence" value="ECO:0000318"/>
    <property type="project" value="GO_Central"/>
</dbReference>
<dbReference type="UniPathway" id="UPA00143"/>
<evidence type="ECO:0000256" key="11">
    <source>
        <dbReference type="ARBA" id="ARBA00023242"/>
    </source>
</evidence>
<evidence type="ECO:0000256" key="9">
    <source>
        <dbReference type="ARBA" id="ARBA00022786"/>
    </source>
</evidence>
<evidence type="ECO:0000256" key="8">
    <source>
        <dbReference type="ARBA" id="ARBA00022776"/>
    </source>
</evidence>
<dbReference type="GO" id="GO:0005737">
    <property type="term" value="C:cytoplasm"/>
    <property type="evidence" value="ECO:0007669"/>
    <property type="project" value="UniProtKB-SubCell"/>
</dbReference>
<dbReference type="FunFam" id="2.20.25.20:FF:000006">
    <property type="entry name" value="F-box only protein 5"/>
    <property type="match status" value="1"/>
</dbReference>
<dbReference type="Xenbase" id="XB-GENE-953946">
    <property type="gene designation" value="fbxo5"/>
</dbReference>
<keyword evidence="5" id="KW-0132">Cell division</keyword>
<comment type="subcellular location">
    <subcellularLocation>
        <location evidence="2">Cytoplasm</location>
    </subcellularLocation>
    <subcellularLocation>
        <location evidence="1">Nucleus</location>
    </subcellularLocation>
</comment>
<organism evidence="16">
    <name type="scientific">Xenopus tropicalis</name>
    <name type="common">Western clawed frog</name>
    <name type="synonym">Silurana tropicalis</name>
    <dbReference type="NCBI Taxonomy" id="8364"/>
    <lineage>
        <taxon>Eukaryota</taxon>
        <taxon>Metazoa</taxon>
        <taxon>Chordata</taxon>
        <taxon>Craniata</taxon>
        <taxon>Vertebrata</taxon>
        <taxon>Euteleostomi</taxon>
        <taxon>Amphibia</taxon>
        <taxon>Batrachia</taxon>
        <taxon>Anura</taxon>
        <taxon>Pipoidea</taxon>
        <taxon>Pipidae</taxon>
        <taxon>Xenopodinae</taxon>
        <taxon>Xenopus</taxon>
        <taxon>Silurana</taxon>
    </lineage>
</organism>
<dbReference type="Reactome" id="R-XTR-174113">
    <property type="pathway name" value="SCF-beta-TrCP mediated degradation of Emi1"/>
</dbReference>
<proteinExistence type="predicted"/>
<dbReference type="GO" id="GO:0051301">
    <property type="term" value="P:cell division"/>
    <property type="evidence" value="ECO:0007669"/>
    <property type="project" value="UniProtKB-KW"/>
</dbReference>
<keyword evidence="8" id="KW-0498">Mitosis</keyword>
<dbReference type="GO" id="GO:0008270">
    <property type="term" value="F:zinc ion binding"/>
    <property type="evidence" value="ECO:0007669"/>
    <property type="project" value="UniProtKB-KW"/>
</dbReference>
<keyword evidence="9" id="KW-0833">Ubl conjugation pathway</keyword>
<dbReference type="InterPro" id="IPR044064">
    <property type="entry name" value="ZF_ZBR"/>
</dbReference>
<dbReference type="GO" id="GO:0007088">
    <property type="term" value="P:regulation of mitotic nuclear division"/>
    <property type="evidence" value="ECO:0000318"/>
    <property type="project" value="GO_Central"/>
</dbReference>
<evidence type="ECO:0000313" key="17">
    <source>
        <dbReference type="Proteomes" id="UP000008143"/>
    </source>
</evidence>
<feature type="domain" description="ZBR-type" evidence="15">
    <location>
        <begin position="318"/>
        <end position="366"/>
    </location>
</feature>
<accession>A0A6I8Q856</accession>
<evidence type="ECO:0000256" key="14">
    <source>
        <dbReference type="SAM" id="MobiDB-lite"/>
    </source>
</evidence>
<dbReference type="OrthoDB" id="9984940at2759"/>
<evidence type="ECO:0000256" key="3">
    <source>
        <dbReference type="ARBA" id="ARBA00004906"/>
    </source>
</evidence>
<dbReference type="Gene3D" id="2.20.25.20">
    <property type="match status" value="1"/>
</dbReference>
<evidence type="ECO:0000256" key="10">
    <source>
        <dbReference type="ARBA" id="ARBA00022833"/>
    </source>
</evidence>
<evidence type="ECO:0000313" key="18">
    <source>
        <dbReference type="RefSeq" id="XP_012818546.1"/>
    </source>
</evidence>
<keyword evidence="6" id="KW-0479">Metal-binding</keyword>
<evidence type="ECO:0000256" key="4">
    <source>
        <dbReference type="ARBA" id="ARBA00022490"/>
    </source>
</evidence>
<evidence type="ECO:0000259" key="15">
    <source>
        <dbReference type="PROSITE" id="PS51872"/>
    </source>
</evidence>
<keyword evidence="7 13" id="KW-0863">Zinc-finger</keyword>